<keyword evidence="4" id="KW-1185">Reference proteome</keyword>
<dbReference type="Proteomes" id="UP000317494">
    <property type="component" value="Unassembled WGS sequence"/>
</dbReference>
<feature type="region of interest" description="Disordered" evidence="1">
    <location>
        <begin position="248"/>
        <end position="301"/>
    </location>
</feature>
<proteinExistence type="predicted"/>
<feature type="domain" description="NECAP PHear" evidence="2">
    <location>
        <begin position="54"/>
        <end position="206"/>
    </location>
</feature>
<dbReference type="PANTHER" id="PTHR12847:SF9">
    <property type="entry name" value="NECAP-LIKE PROTEIN CG9132"/>
    <property type="match status" value="1"/>
</dbReference>
<evidence type="ECO:0000256" key="1">
    <source>
        <dbReference type="SAM" id="MobiDB-lite"/>
    </source>
</evidence>
<sequence>MYHQSYGSGPGTLLLTFDASRRTHDIVHQSLHIPNTPTPQSTSQADPAMGDDCESVRLVIRECYVYRIPPRSNARGHRASDWDVSQFLWTGRLRVTSRGDTCSILLEDATTGDLFASCLYSPAENTVEPVLDSSRYFVLRIHDPQSKKHAFVGLGLPDRSCAFDFNVALQDHVNQLKSDKVPPSFAHAVSKDYRLKDGQTISINLGNMPSKKPKPSPQQASSDSYAFLPPSVPSTSFASFNDAYSSTNNNDPFDGSCEGSPGQGADDWADFQDALSSSGKTNSGFSNSSGQQQQQQGWQTF</sequence>
<dbReference type="SUPFAM" id="SSF50729">
    <property type="entry name" value="PH domain-like"/>
    <property type="match status" value="1"/>
</dbReference>
<organism evidence="3 4">
    <name type="scientific">Synchytrium endobioticum</name>
    <dbReference type="NCBI Taxonomy" id="286115"/>
    <lineage>
        <taxon>Eukaryota</taxon>
        <taxon>Fungi</taxon>
        <taxon>Fungi incertae sedis</taxon>
        <taxon>Chytridiomycota</taxon>
        <taxon>Chytridiomycota incertae sedis</taxon>
        <taxon>Chytridiomycetes</taxon>
        <taxon>Synchytriales</taxon>
        <taxon>Synchytriaceae</taxon>
        <taxon>Synchytrium</taxon>
    </lineage>
</organism>
<dbReference type="VEuPathDB" id="FungiDB:SeMB42_g06257"/>
<evidence type="ECO:0000313" key="3">
    <source>
        <dbReference type="EMBL" id="TPX39764.1"/>
    </source>
</evidence>
<gene>
    <name evidence="3" type="ORF">SeMB42_g06257</name>
</gene>
<dbReference type="Pfam" id="PF07933">
    <property type="entry name" value="DUF1681"/>
    <property type="match status" value="1"/>
</dbReference>
<dbReference type="InterPro" id="IPR012466">
    <property type="entry name" value="NECAP_PHear"/>
</dbReference>
<protein>
    <recommendedName>
        <fullName evidence="2">NECAP PHear domain-containing protein</fullName>
    </recommendedName>
</protein>
<name>A0A507CLY9_9FUNG</name>
<dbReference type="STRING" id="286115.A0A507CLY9"/>
<dbReference type="InterPro" id="IPR011993">
    <property type="entry name" value="PH-like_dom_sf"/>
</dbReference>
<feature type="compositionally biased region" description="Low complexity" evidence="1">
    <location>
        <begin position="283"/>
        <end position="301"/>
    </location>
</feature>
<reference evidence="3 4" key="1">
    <citation type="journal article" date="2019" name="Sci. Rep.">
        <title>Comparative genomics of chytrid fungi reveal insights into the obligate biotrophic and pathogenic lifestyle of Synchytrium endobioticum.</title>
        <authorList>
            <person name="van de Vossenberg B.T.L.H."/>
            <person name="Warris S."/>
            <person name="Nguyen H.D.T."/>
            <person name="van Gent-Pelzer M.P.E."/>
            <person name="Joly D.L."/>
            <person name="van de Geest H.C."/>
            <person name="Bonants P.J.M."/>
            <person name="Smith D.S."/>
            <person name="Levesque C.A."/>
            <person name="van der Lee T.A.J."/>
        </authorList>
    </citation>
    <scope>NUCLEOTIDE SEQUENCE [LARGE SCALE GENOMIC DNA]</scope>
    <source>
        <strain evidence="3 4">MB42</strain>
    </source>
</reference>
<evidence type="ECO:0000313" key="4">
    <source>
        <dbReference type="Proteomes" id="UP000317494"/>
    </source>
</evidence>
<dbReference type="AlphaFoldDB" id="A0A507CLY9"/>
<dbReference type="CDD" id="cd13228">
    <property type="entry name" value="PHear_NECAP"/>
    <property type="match status" value="1"/>
</dbReference>
<dbReference type="PANTHER" id="PTHR12847">
    <property type="entry name" value="ATP-BINDING CASSETTE ABC TRANSPORTER-RELATED"/>
    <property type="match status" value="1"/>
</dbReference>
<comment type="caution">
    <text evidence="3">The sequence shown here is derived from an EMBL/GenBank/DDBJ whole genome shotgun (WGS) entry which is preliminary data.</text>
</comment>
<feature type="region of interest" description="Disordered" evidence="1">
    <location>
        <begin position="203"/>
        <end position="227"/>
    </location>
</feature>
<dbReference type="GO" id="GO:0006897">
    <property type="term" value="P:endocytosis"/>
    <property type="evidence" value="ECO:0007669"/>
    <property type="project" value="InterPro"/>
</dbReference>
<evidence type="ECO:0000259" key="2">
    <source>
        <dbReference type="Pfam" id="PF07933"/>
    </source>
</evidence>
<accession>A0A507CLY9</accession>
<dbReference type="GO" id="GO:0030125">
    <property type="term" value="C:clathrin vesicle coat"/>
    <property type="evidence" value="ECO:0007669"/>
    <property type="project" value="TreeGrafter"/>
</dbReference>
<dbReference type="Gene3D" id="2.30.29.30">
    <property type="entry name" value="Pleckstrin-homology domain (PH domain)/Phosphotyrosine-binding domain (PTB)"/>
    <property type="match status" value="1"/>
</dbReference>
<dbReference type="EMBL" id="QEAN01000340">
    <property type="protein sequence ID" value="TPX39764.1"/>
    <property type="molecule type" value="Genomic_DNA"/>
</dbReference>